<evidence type="ECO:0000256" key="1">
    <source>
        <dbReference type="SAM" id="MobiDB-lite"/>
    </source>
</evidence>
<dbReference type="OrthoDB" id="428889at2759"/>
<name>A0A9P1CXM9_9DINO</name>
<feature type="compositionally biased region" description="Basic and acidic residues" evidence="1">
    <location>
        <begin position="72"/>
        <end position="81"/>
    </location>
</feature>
<accession>A0A9P1CXM9</accession>
<feature type="region of interest" description="Disordered" evidence="1">
    <location>
        <begin position="1"/>
        <end position="88"/>
    </location>
</feature>
<dbReference type="EMBL" id="CAMXCT010002558">
    <property type="protein sequence ID" value="CAI3998937.1"/>
    <property type="molecule type" value="Genomic_DNA"/>
</dbReference>
<reference evidence="3" key="2">
    <citation type="submission" date="2024-04" db="EMBL/GenBank/DDBJ databases">
        <authorList>
            <person name="Chen Y."/>
            <person name="Shah S."/>
            <person name="Dougan E. K."/>
            <person name="Thang M."/>
            <person name="Chan C."/>
        </authorList>
    </citation>
    <scope>NUCLEOTIDE SEQUENCE [LARGE SCALE GENOMIC DNA]</scope>
</reference>
<proteinExistence type="predicted"/>
<gene>
    <name evidence="2" type="ORF">C1SCF055_LOCUS25194</name>
</gene>
<dbReference type="EMBL" id="CAMXCT030002558">
    <property type="protein sequence ID" value="CAL4786249.1"/>
    <property type="molecule type" value="Genomic_DNA"/>
</dbReference>
<protein>
    <submittedName>
        <fullName evidence="2">Uncharacterized protein</fullName>
    </submittedName>
</protein>
<dbReference type="Proteomes" id="UP001152797">
    <property type="component" value="Unassembled WGS sequence"/>
</dbReference>
<feature type="compositionally biased region" description="Polar residues" evidence="1">
    <location>
        <begin position="16"/>
        <end position="25"/>
    </location>
</feature>
<evidence type="ECO:0000313" key="2">
    <source>
        <dbReference type="EMBL" id="CAI3998937.1"/>
    </source>
</evidence>
<dbReference type="AlphaFoldDB" id="A0A9P1CXM9"/>
<sequence>MAGGKPDLDAGGDSLRQWQVNSDAGTLQGWGVTSGASATPAQAATAESFEHSEVAAQTSASATYCPLNPAHQSEEPSGKDGDSDDSIDPQRLQALLRDNAAFFEVCNEAMKSASEQGTILQLSTVQSFSAALNYICNHCGIEPVEPEEADDLWDGPMDAGVFYQFAREYFGSLCRALTMDISLIEHCAAAAG</sequence>
<reference evidence="2" key="1">
    <citation type="submission" date="2022-10" db="EMBL/GenBank/DDBJ databases">
        <authorList>
            <person name="Chen Y."/>
            <person name="Dougan E. K."/>
            <person name="Chan C."/>
            <person name="Rhodes N."/>
            <person name="Thang M."/>
        </authorList>
    </citation>
    <scope>NUCLEOTIDE SEQUENCE</scope>
</reference>
<organism evidence="2">
    <name type="scientific">Cladocopium goreaui</name>
    <dbReference type="NCBI Taxonomy" id="2562237"/>
    <lineage>
        <taxon>Eukaryota</taxon>
        <taxon>Sar</taxon>
        <taxon>Alveolata</taxon>
        <taxon>Dinophyceae</taxon>
        <taxon>Suessiales</taxon>
        <taxon>Symbiodiniaceae</taxon>
        <taxon>Cladocopium</taxon>
    </lineage>
</organism>
<comment type="caution">
    <text evidence="2">The sequence shown here is derived from an EMBL/GenBank/DDBJ whole genome shotgun (WGS) entry which is preliminary data.</text>
</comment>
<dbReference type="EMBL" id="CAMXCT020002558">
    <property type="protein sequence ID" value="CAL1152312.1"/>
    <property type="molecule type" value="Genomic_DNA"/>
</dbReference>
<evidence type="ECO:0000313" key="3">
    <source>
        <dbReference type="EMBL" id="CAL1152312.1"/>
    </source>
</evidence>
<evidence type="ECO:0000313" key="4">
    <source>
        <dbReference type="Proteomes" id="UP001152797"/>
    </source>
</evidence>
<keyword evidence="4" id="KW-1185">Reference proteome</keyword>
<feature type="compositionally biased region" description="Low complexity" evidence="1">
    <location>
        <begin position="33"/>
        <end position="47"/>
    </location>
</feature>